<proteinExistence type="inferred from homology"/>
<dbReference type="HOGENOM" id="CLU_009303_1_0_0"/>
<feature type="domain" description="Tail sheath protein subtilisin-like" evidence="2">
    <location>
        <begin position="545"/>
        <end position="681"/>
    </location>
</feature>
<dbReference type="Pfam" id="PF17482">
    <property type="entry name" value="Phage_sheath_1C"/>
    <property type="match status" value="1"/>
</dbReference>
<dbReference type="Gene3D" id="3.40.50.11780">
    <property type="match status" value="2"/>
</dbReference>
<evidence type="ECO:0000259" key="2">
    <source>
        <dbReference type="Pfam" id="PF04984"/>
    </source>
</evidence>
<name>M1YXK8_NITG3</name>
<keyword evidence="5" id="KW-1185">Reference proteome</keyword>
<dbReference type="EMBL" id="CAQJ01000032">
    <property type="protein sequence ID" value="CCQ90424.1"/>
    <property type="molecule type" value="Genomic_DNA"/>
</dbReference>
<dbReference type="Pfam" id="PF04984">
    <property type="entry name" value="Phage_sheath_1"/>
    <property type="match status" value="1"/>
</dbReference>
<comment type="similarity">
    <text evidence="1">Belongs to the myoviridae tail sheath protein family.</text>
</comment>
<dbReference type="PANTHER" id="PTHR35861:SF1">
    <property type="entry name" value="PHAGE TAIL SHEATH PROTEIN"/>
    <property type="match status" value="1"/>
</dbReference>
<dbReference type="InterPro" id="IPR020287">
    <property type="entry name" value="Tail_sheath_C"/>
</dbReference>
<evidence type="ECO:0008006" key="6">
    <source>
        <dbReference type="Google" id="ProtNLM"/>
    </source>
</evidence>
<dbReference type="PANTHER" id="PTHR35861">
    <property type="match status" value="1"/>
</dbReference>
<gene>
    <name evidence="4" type="ORF">NITGR_290022</name>
</gene>
<feature type="domain" description="Tail sheath protein C-terminal" evidence="3">
    <location>
        <begin position="685"/>
        <end position="792"/>
    </location>
</feature>
<dbReference type="Proteomes" id="UP000011704">
    <property type="component" value="Unassembled WGS sequence"/>
</dbReference>
<reference evidence="4 5" key="1">
    <citation type="journal article" date="2013" name="Front. Microbiol.">
        <title>The genome of Nitrospina gracilis illuminates the metabolism and evolution of the major marine nitrite oxidizer.</title>
        <authorList>
            <person name="Luecker S."/>
            <person name="Nowka B."/>
            <person name="Rattei T."/>
            <person name="Spieck E."/>
            <person name="and Daims H."/>
        </authorList>
    </citation>
    <scope>NUCLEOTIDE SEQUENCE [LARGE SCALE GENOMIC DNA]</scope>
    <source>
        <strain evidence="4 5">3/211</strain>
    </source>
</reference>
<dbReference type="InterPro" id="IPR035089">
    <property type="entry name" value="Phage_sheath_subtilisin"/>
</dbReference>
<comment type="caution">
    <text evidence="4">The sequence shown here is derived from an EMBL/GenBank/DDBJ whole genome shotgun (WGS) entry which is preliminary data.</text>
</comment>
<dbReference type="RefSeq" id="WP_005007890.1">
    <property type="nucleotide sequence ID" value="NZ_HG422173.1"/>
</dbReference>
<dbReference type="STRING" id="1266370.NITGR_290022"/>
<evidence type="ECO:0000259" key="3">
    <source>
        <dbReference type="Pfam" id="PF17482"/>
    </source>
</evidence>
<sequence>MPTYLHPGVYVEEIPSGSRPIEGVSTSNAAFVGAAYRGPVGKAELVHSFDEFKEIYGGIEKKAAGDALGEQENAMVLAVRSFYMNGGKNAYICRLAKGGTSVAAFKEVAGEHSGGNVLKIEASSVGAWGNKLYIRILKPDVDQAGFDVEIGHHDGDGKFVMDEEFTGVTLNSQDDDYILTRINDVSGLIKVSLLDAADPEHASNQYEKATLTGGQMDTSANFFNTSVADSMSMRIDIDRRGPKLITIKKADLEAEGDWNSNNEKEGKVVAAHVQKVVRDLGGYTGYLDFTCEYKDVGGLSKFVLTSGMDADISSVQVLDGDESSNDLAQFLRLDSAQKATHTGGAVAAGTNVRTQFQTEMVLTMNLDGKGEQKITIKKEDIDFTDNDVSNRVKIADAIQAAVQQHQPKIPSFAEFTCEYDDTARKFTFTSGSSASRTSSITINGASPAGNTNFASLLKLTTNPVAFSGRTLQDGTWKVIPKAASGIGDNGEQLTSGSAEAPEAPDYGSFFTNVLRKVRDVSILLLPGMYWNKELGNIKISHALAHCESTKSRVLIVDPPKDVELEQGAQVQALGLPTSTYSVLYYPWVEVPNPLYNADTAPNEPKTLKVGPGGFAAGMWAKIDGTRGVWKAPAGTEAQIIGLAGLQYQVEDGEQDQLNPLGVNCFRKQPGYGNVIWGSRTLSTKANPEWRYVPVRRTAIYIEQSIYNGIQWAVFEPNDEPLWSSLRGNIGDFMNGMFRSGAFQGTKASDAYFVRCGKGDTMTQGDIDRGQVIVLVGFAPLKPAEFVIVRIQQKVQQ</sequence>
<dbReference type="InterPro" id="IPR052042">
    <property type="entry name" value="Tail_sheath_structural"/>
</dbReference>
<evidence type="ECO:0000313" key="5">
    <source>
        <dbReference type="Proteomes" id="UP000011704"/>
    </source>
</evidence>
<accession>M1YXK8</accession>
<evidence type="ECO:0000256" key="1">
    <source>
        <dbReference type="ARBA" id="ARBA00008005"/>
    </source>
</evidence>
<dbReference type="InParanoid" id="M1YXK8"/>
<organism evidence="4 5">
    <name type="scientific">Nitrospina gracilis (strain 3/211)</name>
    <dbReference type="NCBI Taxonomy" id="1266370"/>
    <lineage>
        <taxon>Bacteria</taxon>
        <taxon>Pseudomonadati</taxon>
        <taxon>Nitrospinota/Tectimicrobiota group</taxon>
        <taxon>Nitrospinota</taxon>
        <taxon>Nitrospinia</taxon>
        <taxon>Nitrospinales</taxon>
        <taxon>Nitrospinaceae</taxon>
        <taxon>Nitrospina</taxon>
    </lineage>
</organism>
<dbReference type="OrthoDB" id="9767864at2"/>
<dbReference type="AlphaFoldDB" id="M1YXK8"/>
<protein>
    <recommendedName>
        <fullName evidence="6">Phage tail sheath protein</fullName>
    </recommendedName>
</protein>
<evidence type="ECO:0000313" key="4">
    <source>
        <dbReference type="EMBL" id="CCQ90424.1"/>
    </source>
</evidence>